<dbReference type="AlphaFoldDB" id="A0A494Z6R0"/>
<dbReference type="PROSITE" id="PS50005">
    <property type="entry name" value="TPR"/>
    <property type="match status" value="1"/>
</dbReference>
<feature type="repeat" description="TPR" evidence="2">
    <location>
        <begin position="22"/>
        <end position="55"/>
    </location>
</feature>
<dbReference type="OrthoDB" id="600613at2"/>
<dbReference type="InterPro" id="IPR011990">
    <property type="entry name" value="TPR-like_helical_dom_sf"/>
</dbReference>
<evidence type="ECO:0000313" key="4">
    <source>
        <dbReference type="Proteomes" id="UP000281813"/>
    </source>
</evidence>
<dbReference type="PANTHER" id="PTHR45188:SF2">
    <property type="entry name" value="DNAJ HOMOLOG SUBFAMILY C MEMBER 7"/>
    <property type="match status" value="1"/>
</dbReference>
<dbReference type="Proteomes" id="UP000281813">
    <property type="component" value="Unassembled WGS sequence"/>
</dbReference>
<protein>
    <recommendedName>
        <fullName evidence="5">Tetratricopeptide repeat protein</fullName>
    </recommendedName>
</protein>
<dbReference type="EMBL" id="RBZO01000002">
    <property type="protein sequence ID" value="RKQ18249.1"/>
    <property type="molecule type" value="Genomic_DNA"/>
</dbReference>
<evidence type="ECO:0000256" key="2">
    <source>
        <dbReference type="PROSITE-ProRule" id="PRU00339"/>
    </source>
</evidence>
<dbReference type="Gene3D" id="1.25.40.10">
    <property type="entry name" value="Tetratricopeptide repeat domain"/>
    <property type="match status" value="2"/>
</dbReference>
<comment type="caution">
    <text evidence="3">The sequence shown here is derived from an EMBL/GenBank/DDBJ whole genome shotgun (WGS) entry which is preliminary data.</text>
</comment>
<keyword evidence="2" id="KW-0802">TPR repeat</keyword>
<organism evidence="3 4">
    <name type="scientific">Oceanobacillus bengalensis</name>
    <dbReference type="NCBI Taxonomy" id="1435466"/>
    <lineage>
        <taxon>Bacteria</taxon>
        <taxon>Bacillati</taxon>
        <taxon>Bacillota</taxon>
        <taxon>Bacilli</taxon>
        <taxon>Bacillales</taxon>
        <taxon>Bacillaceae</taxon>
        <taxon>Oceanobacillus</taxon>
    </lineage>
</organism>
<dbReference type="Pfam" id="PF13181">
    <property type="entry name" value="TPR_8"/>
    <property type="match status" value="1"/>
</dbReference>
<evidence type="ECO:0000256" key="1">
    <source>
        <dbReference type="ARBA" id="ARBA00022737"/>
    </source>
</evidence>
<name>A0A494Z6R0_9BACI</name>
<dbReference type="SUPFAM" id="SSF48452">
    <property type="entry name" value="TPR-like"/>
    <property type="match status" value="2"/>
</dbReference>
<evidence type="ECO:0008006" key="5">
    <source>
        <dbReference type="Google" id="ProtNLM"/>
    </source>
</evidence>
<gene>
    <name evidence="3" type="ORF">D8M05_02250</name>
</gene>
<evidence type="ECO:0000313" key="3">
    <source>
        <dbReference type="EMBL" id="RKQ18249.1"/>
    </source>
</evidence>
<dbReference type="InterPro" id="IPR019734">
    <property type="entry name" value="TPR_rpt"/>
</dbReference>
<dbReference type="RefSeq" id="WP_121128236.1">
    <property type="nucleotide sequence ID" value="NZ_JBHUFK010000006.1"/>
</dbReference>
<keyword evidence="4" id="KW-1185">Reference proteome</keyword>
<keyword evidence="1" id="KW-0677">Repeat</keyword>
<sequence length="332" mass="39117">MPQVEKKINKKVSKIIPFIPDGDFYFTKGVEAFQNRKFDIAIKWMKKAVDMKPKEPLYLCQLSVIYTEVGAYHSANQLLTDVLHTTNYIDCYYLIANNYAHLGLLNDAKKYANSYLEKEPDGDFSEDAKNLLHVIEFDDDEDDEFELDDEDELLIYQETAFYHMEKQEWEEAIPVLEEMMMIFPEYAMAKHDYSQALFFSGNQEKAVNFQLDMLKEDPNSLYCHTNLALFYYEQNNKEAYTKHIQVLRNVYPIHEQQKLRIAVTFARTAQYEEAYHRFLSLTKGKLKNHSSYFRWYSISAYHIGEPSKALALWEEGCKRHPYLAKESGPWNA</sequence>
<proteinExistence type="predicted"/>
<reference evidence="3 4" key="1">
    <citation type="journal article" date="2015" name="Antonie Van Leeuwenhoek">
        <title>Oceanobacillus bengalensis sp. nov., a bacterium isolated from seawater of the Bay of Bengal.</title>
        <authorList>
            <person name="Yongchang O."/>
            <person name="Xiang W."/>
            <person name="Wang G."/>
        </authorList>
    </citation>
    <scope>NUCLEOTIDE SEQUENCE [LARGE SCALE GENOMIC DNA]</scope>
    <source>
        <strain evidence="3 4">MCCC 1K00260</strain>
    </source>
</reference>
<dbReference type="PANTHER" id="PTHR45188">
    <property type="entry name" value="DNAJ PROTEIN P58IPK HOMOLOG"/>
    <property type="match status" value="1"/>
</dbReference>
<accession>A0A494Z6R0</accession>